<gene>
    <name evidence="2" type="ORF">SVUK_LOCUS8844</name>
</gene>
<reference evidence="2 3" key="1">
    <citation type="submission" date="2018-11" db="EMBL/GenBank/DDBJ databases">
        <authorList>
            <consortium name="Pathogen Informatics"/>
        </authorList>
    </citation>
    <scope>NUCLEOTIDE SEQUENCE [LARGE SCALE GENOMIC DNA]</scope>
</reference>
<evidence type="ECO:0000313" key="3">
    <source>
        <dbReference type="Proteomes" id="UP000270094"/>
    </source>
</evidence>
<sequence length="61" mass="6889">MELPDIVKEKLIELDDENNQLKAEVGRLRAALANKDGILNELEEENVQLRAAKQKVDSENS</sequence>
<accession>A0A3P7IUM4</accession>
<proteinExistence type="predicted"/>
<dbReference type="EMBL" id="UYYB01032727">
    <property type="protein sequence ID" value="VDM73846.1"/>
    <property type="molecule type" value="Genomic_DNA"/>
</dbReference>
<protein>
    <submittedName>
        <fullName evidence="2">Uncharacterized protein</fullName>
    </submittedName>
</protein>
<feature type="non-terminal residue" evidence="2">
    <location>
        <position position="61"/>
    </location>
</feature>
<name>A0A3P7IUM4_STRVU</name>
<feature type="coiled-coil region" evidence="1">
    <location>
        <begin position="11"/>
        <end position="59"/>
    </location>
</feature>
<dbReference type="OrthoDB" id="5873462at2759"/>
<organism evidence="2 3">
    <name type="scientific">Strongylus vulgaris</name>
    <name type="common">Blood worm</name>
    <dbReference type="NCBI Taxonomy" id="40348"/>
    <lineage>
        <taxon>Eukaryota</taxon>
        <taxon>Metazoa</taxon>
        <taxon>Ecdysozoa</taxon>
        <taxon>Nematoda</taxon>
        <taxon>Chromadorea</taxon>
        <taxon>Rhabditida</taxon>
        <taxon>Rhabditina</taxon>
        <taxon>Rhabditomorpha</taxon>
        <taxon>Strongyloidea</taxon>
        <taxon>Strongylidae</taxon>
        <taxon>Strongylus</taxon>
    </lineage>
</organism>
<dbReference type="Proteomes" id="UP000270094">
    <property type="component" value="Unassembled WGS sequence"/>
</dbReference>
<keyword evidence="3" id="KW-1185">Reference proteome</keyword>
<evidence type="ECO:0000256" key="1">
    <source>
        <dbReference type="SAM" id="Coils"/>
    </source>
</evidence>
<dbReference type="AlphaFoldDB" id="A0A3P7IUM4"/>
<evidence type="ECO:0000313" key="2">
    <source>
        <dbReference type="EMBL" id="VDM73846.1"/>
    </source>
</evidence>
<keyword evidence="1" id="KW-0175">Coiled coil</keyword>